<feature type="non-terminal residue" evidence="1">
    <location>
        <position position="28"/>
    </location>
</feature>
<dbReference type="EMBL" id="UINC01058251">
    <property type="protein sequence ID" value="SVB80294.1"/>
    <property type="molecule type" value="Genomic_DNA"/>
</dbReference>
<accession>A0A382GZC1</accession>
<protein>
    <recommendedName>
        <fullName evidence="2">Aminotransferase class V domain-containing protein</fullName>
    </recommendedName>
</protein>
<reference evidence="1" key="1">
    <citation type="submission" date="2018-05" db="EMBL/GenBank/DDBJ databases">
        <authorList>
            <person name="Lanie J.A."/>
            <person name="Ng W.-L."/>
            <person name="Kazmierczak K.M."/>
            <person name="Andrzejewski T.M."/>
            <person name="Davidsen T.M."/>
            <person name="Wayne K.J."/>
            <person name="Tettelin H."/>
            <person name="Glass J.I."/>
            <person name="Rusch D."/>
            <person name="Podicherti R."/>
            <person name="Tsui H.-C.T."/>
            <person name="Winkler M.E."/>
        </authorList>
    </citation>
    <scope>NUCLEOTIDE SEQUENCE</scope>
</reference>
<evidence type="ECO:0008006" key="2">
    <source>
        <dbReference type="Google" id="ProtNLM"/>
    </source>
</evidence>
<proteinExistence type="predicted"/>
<sequence length="28" mass="3076">MNRKYNFGAGPAALPLSVLEEIKSEILN</sequence>
<name>A0A382GZC1_9ZZZZ</name>
<dbReference type="AlphaFoldDB" id="A0A382GZC1"/>
<gene>
    <name evidence="1" type="ORF">METZ01_LOCUS233148</name>
</gene>
<evidence type="ECO:0000313" key="1">
    <source>
        <dbReference type="EMBL" id="SVB80294.1"/>
    </source>
</evidence>
<organism evidence="1">
    <name type="scientific">marine metagenome</name>
    <dbReference type="NCBI Taxonomy" id="408172"/>
    <lineage>
        <taxon>unclassified sequences</taxon>
        <taxon>metagenomes</taxon>
        <taxon>ecological metagenomes</taxon>
    </lineage>
</organism>